<dbReference type="Proteomes" id="UP000005638">
    <property type="component" value="Chromosome"/>
</dbReference>
<proteinExistence type="predicted"/>
<evidence type="ECO:0000313" key="4">
    <source>
        <dbReference type="Proteomes" id="UP000005638"/>
    </source>
</evidence>
<dbReference type="Gene3D" id="3.40.1580.10">
    <property type="entry name" value="SMI1/KNR4-like"/>
    <property type="match status" value="1"/>
</dbReference>
<sequence length="273" mass="30924">MSDSNGEIDVFGLECKRPGGYLNGDVDLHGNLSPGVNRAIGHTNTRPDDFIQSHHSIQDAWAKKNINGYNRDLAPATLLPSSSGMSHAKISAAQRSRRASNGWNTTLKEEFNTSYKEMLDAGVPKSQAQKALKDSYKYFDSLRGEKLKQSIFLTYNFIKMNLQENIENIEKELNINLPVKYITFLKKIKLNEVFEINNKGIYLYSASDLLERNTTYEVQQYEPNYFLIGQDGDLGYFIKNNEEAIYSNDLGAVGSLDMEFIYDSVEDLLKANE</sequence>
<dbReference type="Pfam" id="PF15652">
    <property type="entry name" value="Tox-SHH"/>
    <property type="match status" value="1"/>
</dbReference>
<name>G8XAJ2_FLACA</name>
<dbReference type="KEGG" id="fco:FCOL_09270"/>
<dbReference type="AlphaFoldDB" id="G8XAJ2"/>
<keyword evidence="4" id="KW-1185">Reference proteome</keyword>
<feature type="domain" description="Tox-SHH" evidence="2">
    <location>
        <begin position="48"/>
        <end position="140"/>
    </location>
</feature>
<evidence type="ECO:0000313" key="3">
    <source>
        <dbReference type="EMBL" id="AEW86663.1"/>
    </source>
</evidence>
<dbReference type="InterPro" id="IPR028900">
    <property type="entry name" value="Tox-SHH_dom"/>
</dbReference>
<gene>
    <name evidence="3" type="ordered locus">FCOL_09270</name>
</gene>
<dbReference type="InterPro" id="IPR037883">
    <property type="entry name" value="Knr4/Smi1-like_sf"/>
</dbReference>
<evidence type="ECO:0000259" key="2">
    <source>
        <dbReference type="Pfam" id="PF15652"/>
    </source>
</evidence>
<protein>
    <submittedName>
        <fullName evidence="3">Rhs family protein</fullName>
    </submittedName>
</protein>
<dbReference type="Pfam" id="PF09346">
    <property type="entry name" value="SMI1_KNR4"/>
    <property type="match status" value="1"/>
</dbReference>
<reference evidence="3 4" key="1">
    <citation type="journal article" date="2012" name="J. Bacteriol.">
        <title>Genome Sequence of the Fish Pathogen Flavobacterium columnare ATCC 49512.</title>
        <authorList>
            <person name="Tekedar H.C."/>
            <person name="Karsi A."/>
            <person name="Gillaspy A.F."/>
            <person name="Dyer D.W."/>
            <person name="Benton N.R."/>
            <person name="Zaitshik J."/>
            <person name="Vamenta S."/>
            <person name="Banes M.M."/>
            <person name="Gulsoy N."/>
            <person name="Aboko-Cole M."/>
            <person name="Waldbieser G.C."/>
            <person name="Lawrence M.L."/>
        </authorList>
    </citation>
    <scope>NUCLEOTIDE SEQUENCE [LARGE SCALE GENOMIC DNA]</scope>
    <source>
        <strain evidence="4">ATCC 49512 / CIP 103533 / TG 44/87</strain>
    </source>
</reference>
<dbReference type="EMBL" id="CP003222">
    <property type="protein sequence ID" value="AEW86663.1"/>
    <property type="molecule type" value="Genomic_DNA"/>
</dbReference>
<organism evidence="3 4">
    <name type="scientific">Flavobacterium columnare (strain ATCC 49512 / CIP 103533 / TG 44/87)</name>
    <dbReference type="NCBI Taxonomy" id="1041826"/>
    <lineage>
        <taxon>Bacteria</taxon>
        <taxon>Pseudomonadati</taxon>
        <taxon>Bacteroidota</taxon>
        <taxon>Flavobacteriia</taxon>
        <taxon>Flavobacteriales</taxon>
        <taxon>Flavobacteriaceae</taxon>
        <taxon>Flavobacterium</taxon>
    </lineage>
</organism>
<dbReference type="HOGENOM" id="CLU_1018432_0_0_10"/>
<feature type="domain" description="Knr4/Smi1-like" evidence="1">
    <location>
        <begin position="163"/>
        <end position="270"/>
    </location>
</feature>
<dbReference type="InterPro" id="IPR018958">
    <property type="entry name" value="Knr4/Smi1-like_dom"/>
</dbReference>
<evidence type="ECO:0000259" key="1">
    <source>
        <dbReference type="Pfam" id="PF09346"/>
    </source>
</evidence>
<dbReference type="SUPFAM" id="SSF160631">
    <property type="entry name" value="SMI1/KNR4-like"/>
    <property type="match status" value="1"/>
</dbReference>
<accession>G8XAJ2</accession>
<dbReference type="eggNOG" id="COG3209">
    <property type="taxonomic scope" value="Bacteria"/>
</dbReference>